<dbReference type="RefSeq" id="WP_160501187.1">
    <property type="nucleotide sequence ID" value="NZ_WUBI01000011.1"/>
</dbReference>
<reference evidence="1 2" key="1">
    <citation type="submission" date="2019-12" db="EMBL/GenBank/DDBJ databases">
        <title>Paenibacillus sp. nov., an endophytic bacterium isolated from the stem of Dendrobium.</title>
        <authorList>
            <person name="Zhao R."/>
        </authorList>
    </citation>
    <scope>NUCLEOTIDE SEQUENCE [LARGE SCALE GENOMIC DNA]</scope>
    <source>
        <strain evidence="1 2">HJL G12</strain>
    </source>
</reference>
<evidence type="ECO:0000313" key="1">
    <source>
        <dbReference type="EMBL" id="MWV47619.1"/>
    </source>
</evidence>
<protein>
    <submittedName>
        <fullName evidence="1">Uncharacterized protein</fullName>
    </submittedName>
</protein>
<accession>A0A7X3IPC1</accession>
<evidence type="ECO:0000313" key="2">
    <source>
        <dbReference type="Proteomes" id="UP000460318"/>
    </source>
</evidence>
<dbReference type="AlphaFoldDB" id="A0A7X3IPC1"/>
<dbReference type="EMBL" id="WUBI01000011">
    <property type="protein sequence ID" value="MWV47619.1"/>
    <property type="molecule type" value="Genomic_DNA"/>
</dbReference>
<gene>
    <name evidence="1" type="ORF">GRF59_29005</name>
</gene>
<keyword evidence="2" id="KW-1185">Reference proteome</keyword>
<sequence>MGVKHGREYDEILKDLTIAVGQIPDSYLFFEMEGEEWQQLSPEEKREVHEALAEDLFYGLGTEPVIEVGSGVVMHDKEQHRINLLIGDEELTVVPLI</sequence>
<comment type="caution">
    <text evidence="1">The sequence shown here is derived from an EMBL/GenBank/DDBJ whole genome shotgun (WGS) entry which is preliminary data.</text>
</comment>
<dbReference type="Proteomes" id="UP000460318">
    <property type="component" value="Unassembled WGS sequence"/>
</dbReference>
<proteinExistence type="predicted"/>
<name>A0A7X3IPC1_9BACL</name>
<organism evidence="1 2">
    <name type="scientific">Paenibacillus dendrobii</name>
    <dbReference type="NCBI Taxonomy" id="2691084"/>
    <lineage>
        <taxon>Bacteria</taxon>
        <taxon>Bacillati</taxon>
        <taxon>Bacillota</taxon>
        <taxon>Bacilli</taxon>
        <taxon>Bacillales</taxon>
        <taxon>Paenibacillaceae</taxon>
        <taxon>Paenibacillus</taxon>
    </lineage>
</organism>